<evidence type="ECO:0000256" key="1">
    <source>
        <dbReference type="ARBA" id="ARBA00004496"/>
    </source>
</evidence>
<evidence type="ECO:0000256" key="2">
    <source>
        <dbReference type="ARBA" id="ARBA00004752"/>
    </source>
</evidence>
<dbReference type="Gene3D" id="3.90.190.20">
    <property type="entry name" value="Mur ligase, C-terminal domain"/>
    <property type="match status" value="1"/>
</dbReference>
<keyword evidence="12 14" id="KW-0961">Cell wall biogenesis/degradation</keyword>
<keyword evidence="9 14" id="KW-0133">Cell shape</keyword>
<comment type="pathway">
    <text evidence="2 14">Cell wall biogenesis; peptidoglycan biosynthesis.</text>
</comment>
<evidence type="ECO:0000256" key="5">
    <source>
        <dbReference type="ARBA" id="ARBA00022598"/>
    </source>
</evidence>
<comment type="similarity">
    <text evidence="14">Belongs to the MurCDEF family.</text>
</comment>
<comment type="catalytic activity">
    <reaction evidence="13 14">
        <text>UDP-N-acetyl-alpha-D-muramate + L-alanine + ATP = UDP-N-acetyl-alpha-D-muramoyl-L-alanine + ADP + phosphate + H(+)</text>
        <dbReference type="Rhea" id="RHEA:23372"/>
        <dbReference type="ChEBI" id="CHEBI:15378"/>
        <dbReference type="ChEBI" id="CHEBI:30616"/>
        <dbReference type="ChEBI" id="CHEBI:43474"/>
        <dbReference type="ChEBI" id="CHEBI:57972"/>
        <dbReference type="ChEBI" id="CHEBI:70757"/>
        <dbReference type="ChEBI" id="CHEBI:83898"/>
        <dbReference type="ChEBI" id="CHEBI:456216"/>
        <dbReference type="EC" id="6.3.2.8"/>
    </reaction>
</comment>
<evidence type="ECO:0000256" key="13">
    <source>
        <dbReference type="ARBA" id="ARBA00047833"/>
    </source>
</evidence>
<dbReference type="SUPFAM" id="SSF51984">
    <property type="entry name" value="MurCD N-terminal domain"/>
    <property type="match status" value="1"/>
</dbReference>
<feature type="domain" description="Mur ligase N-terminal catalytic" evidence="15">
    <location>
        <begin position="7"/>
        <end position="106"/>
    </location>
</feature>
<keyword evidence="5 14" id="KW-0436">Ligase</keyword>
<organism evidence="18 19">
    <name type="scientific">Geoalkalibacter halelectricus</name>
    <dbReference type="NCBI Taxonomy" id="2847045"/>
    <lineage>
        <taxon>Bacteria</taxon>
        <taxon>Pseudomonadati</taxon>
        <taxon>Thermodesulfobacteriota</taxon>
        <taxon>Desulfuromonadia</taxon>
        <taxon>Desulfuromonadales</taxon>
        <taxon>Geoalkalibacteraceae</taxon>
        <taxon>Geoalkalibacter</taxon>
    </lineage>
</organism>
<dbReference type="HAMAP" id="MF_00046">
    <property type="entry name" value="MurC"/>
    <property type="match status" value="1"/>
</dbReference>
<sequence length="466" mass="50707">MYGKIRKIHFVGIGGIGMSGIAEVLLNLGYQVSGSDLRESEITRRLAELGGEISYGHRAENVREADVVVTSTAVKRDNPEVSEAHRRMIPVIPRAEMLAELMRMKYGIAVAGTHGKTTTTSMVATLLYHGNIDPTSVIGGRVDALGSNAKLGQGKFLVAEADESDGSFMLLSPTIAVVTNIDADHLDFYQDLEEIKETFVDFINKVPFYGLAVLCLDDPNIQAVIPRVKKRFLTYGLAGQADLCATDIVHQGGRTSFKAHLHGEELGEVSFAMPGRHNVLNALAAIGVALEIGVPFAVIAEGFKGFGGVQRRFQVKHDAEGIMVVDDYGHHPAEIKATLAAARSGWNRRVIAVFQPHRFTRTQALFDEFVTAFYQADHLVVTDVYPAGEEPIAGADSAHLVESISRHGHKNAHYVGDRNAVVPHLAPVLRPGDMIITLGAGNIWQVGEDIISYLRERDGQKADQEE</sequence>
<comment type="subcellular location">
    <subcellularLocation>
        <location evidence="1 14">Cytoplasm</location>
    </subcellularLocation>
</comment>
<dbReference type="InterPro" id="IPR004101">
    <property type="entry name" value="Mur_ligase_C"/>
</dbReference>
<evidence type="ECO:0000256" key="4">
    <source>
        <dbReference type="ARBA" id="ARBA00022490"/>
    </source>
</evidence>
<dbReference type="Pfam" id="PF02875">
    <property type="entry name" value="Mur_ligase_C"/>
    <property type="match status" value="1"/>
</dbReference>
<evidence type="ECO:0000256" key="14">
    <source>
        <dbReference type="HAMAP-Rule" id="MF_00046"/>
    </source>
</evidence>
<keyword evidence="19" id="KW-1185">Reference proteome</keyword>
<keyword evidence="4 14" id="KW-0963">Cytoplasm</keyword>
<comment type="function">
    <text evidence="14">Cell wall formation.</text>
</comment>
<keyword evidence="11 14" id="KW-0131">Cell cycle</keyword>
<dbReference type="InterPro" id="IPR036565">
    <property type="entry name" value="Mur-like_cat_sf"/>
</dbReference>
<dbReference type="SUPFAM" id="SSF53244">
    <property type="entry name" value="MurD-like peptide ligases, peptide-binding domain"/>
    <property type="match status" value="1"/>
</dbReference>
<dbReference type="RefSeq" id="WP_260748215.1">
    <property type="nucleotide sequence ID" value="NZ_CP092109.1"/>
</dbReference>
<dbReference type="InterPro" id="IPR005758">
    <property type="entry name" value="UDP-N-AcMur_Ala_ligase_MurC"/>
</dbReference>
<dbReference type="Gene3D" id="3.40.50.720">
    <property type="entry name" value="NAD(P)-binding Rossmann-like Domain"/>
    <property type="match status" value="1"/>
</dbReference>
<dbReference type="InterPro" id="IPR050061">
    <property type="entry name" value="MurCDEF_pg_biosynth"/>
</dbReference>
<dbReference type="InterPro" id="IPR036615">
    <property type="entry name" value="Mur_ligase_C_dom_sf"/>
</dbReference>
<dbReference type="Proteomes" id="UP001060414">
    <property type="component" value="Chromosome"/>
</dbReference>
<dbReference type="GO" id="GO:0008763">
    <property type="term" value="F:UDP-N-acetylmuramate-L-alanine ligase activity"/>
    <property type="evidence" value="ECO:0007669"/>
    <property type="project" value="UniProtKB-EC"/>
</dbReference>
<evidence type="ECO:0000256" key="8">
    <source>
        <dbReference type="ARBA" id="ARBA00022840"/>
    </source>
</evidence>
<keyword evidence="10 14" id="KW-0573">Peptidoglycan synthesis</keyword>
<dbReference type="InterPro" id="IPR000713">
    <property type="entry name" value="Mur_ligase_N"/>
</dbReference>
<keyword evidence="8 14" id="KW-0067">ATP-binding</keyword>
<evidence type="ECO:0000259" key="17">
    <source>
        <dbReference type="Pfam" id="PF08245"/>
    </source>
</evidence>
<evidence type="ECO:0000259" key="15">
    <source>
        <dbReference type="Pfam" id="PF01225"/>
    </source>
</evidence>
<feature type="domain" description="Mur ligase central" evidence="17">
    <location>
        <begin position="110"/>
        <end position="289"/>
    </location>
</feature>
<evidence type="ECO:0000256" key="7">
    <source>
        <dbReference type="ARBA" id="ARBA00022741"/>
    </source>
</evidence>
<protein>
    <recommendedName>
        <fullName evidence="3 14">UDP-N-acetylmuramate--L-alanine ligase</fullName>
        <ecNumber evidence="3 14">6.3.2.8</ecNumber>
    </recommendedName>
    <alternativeName>
        <fullName evidence="14">UDP-N-acetylmuramoyl-L-alanine synthetase</fullName>
    </alternativeName>
</protein>
<feature type="domain" description="Mur ligase C-terminal" evidence="16">
    <location>
        <begin position="311"/>
        <end position="441"/>
    </location>
</feature>
<dbReference type="SUPFAM" id="SSF53623">
    <property type="entry name" value="MurD-like peptide ligases, catalytic domain"/>
    <property type="match status" value="1"/>
</dbReference>
<evidence type="ECO:0000256" key="9">
    <source>
        <dbReference type="ARBA" id="ARBA00022960"/>
    </source>
</evidence>
<name>A0ABY5ZLB1_9BACT</name>
<dbReference type="InterPro" id="IPR013221">
    <property type="entry name" value="Mur_ligase_cen"/>
</dbReference>
<dbReference type="PANTHER" id="PTHR43445">
    <property type="entry name" value="UDP-N-ACETYLMURAMATE--L-ALANINE LIGASE-RELATED"/>
    <property type="match status" value="1"/>
</dbReference>
<evidence type="ECO:0000313" key="18">
    <source>
        <dbReference type="EMBL" id="UWZ79863.1"/>
    </source>
</evidence>
<evidence type="ECO:0000259" key="16">
    <source>
        <dbReference type="Pfam" id="PF02875"/>
    </source>
</evidence>
<evidence type="ECO:0000256" key="3">
    <source>
        <dbReference type="ARBA" id="ARBA00012211"/>
    </source>
</evidence>
<keyword evidence="6 14" id="KW-0132">Cell division</keyword>
<dbReference type="Pfam" id="PF01225">
    <property type="entry name" value="Mur_ligase"/>
    <property type="match status" value="1"/>
</dbReference>
<reference evidence="18" key="1">
    <citation type="journal article" date="2022" name="Environ. Microbiol.">
        <title>Geoalkalibacter halelectricus SAP #1 sp. nov. possessing extracellular electron transfer and mineral#reducing capabilities from a haloalkaline environment.</title>
        <authorList>
            <person name="Yadav S."/>
            <person name="Singh R."/>
            <person name="Sundharam S.S."/>
            <person name="Chaudhary S."/>
            <person name="Krishnamurthi S."/>
            <person name="Patil S.A."/>
        </authorList>
    </citation>
    <scope>NUCLEOTIDE SEQUENCE</scope>
    <source>
        <strain evidence="18">SAP-1</strain>
    </source>
</reference>
<evidence type="ECO:0000256" key="12">
    <source>
        <dbReference type="ARBA" id="ARBA00023316"/>
    </source>
</evidence>
<evidence type="ECO:0000256" key="10">
    <source>
        <dbReference type="ARBA" id="ARBA00022984"/>
    </source>
</evidence>
<dbReference type="EC" id="6.3.2.8" evidence="3 14"/>
<feature type="binding site" evidence="14">
    <location>
        <begin position="112"/>
        <end position="118"/>
    </location>
    <ligand>
        <name>ATP</name>
        <dbReference type="ChEBI" id="CHEBI:30616"/>
    </ligand>
</feature>
<dbReference type="PANTHER" id="PTHR43445:SF3">
    <property type="entry name" value="UDP-N-ACETYLMURAMATE--L-ALANINE LIGASE"/>
    <property type="match status" value="1"/>
</dbReference>
<evidence type="ECO:0000256" key="11">
    <source>
        <dbReference type="ARBA" id="ARBA00023306"/>
    </source>
</evidence>
<gene>
    <name evidence="14 18" type="primary">murC</name>
    <name evidence="18" type="ORF">L9S41_00350</name>
</gene>
<keyword evidence="7 14" id="KW-0547">Nucleotide-binding</keyword>
<evidence type="ECO:0000256" key="6">
    <source>
        <dbReference type="ARBA" id="ARBA00022618"/>
    </source>
</evidence>
<evidence type="ECO:0000313" key="19">
    <source>
        <dbReference type="Proteomes" id="UP001060414"/>
    </source>
</evidence>
<dbReference type="EMBL" id="CP092109">
    <property type="protein sequence ID" value="UWZ79863.1"/>
    <property type="molecule type" value="Genomic_DNA"/>
</dbReference>
<accession>A0ABY5ZLB1</accession>
<dbReference type="Pfam" id="PF08245">
    <property type="entry name" value="Mur_ligase_M"/>
    <property type="match status" value="1"/>
</dbReference>
<dbReference type="NCBIfam" id="TIGR01082">
    <property type="entry name" value="murC"/>
    <property type="match status" value="1"/>
</dbReference>
<dbReference type="Gene3D" id="3.40.1190.10">
    <property type="entry name" value="Mur-like, catalytic domain"/>
    <property type="match status" value="1"/>
</dbReference>
<proteinExistence type="inferred from homology"/>